<accession>A0ABQ2SA81</accession>
<evidence type="ECO:0000313" key="1">
    <source>
        <dbReference type="EMBL" id="GGS13472.1"/>
    </source>
</evidence>
<dbReference type="Pfam" id="PF02567">
    <property type="entry name" value="PhzC-PhzF"/>
    <property type="match status" value="1"/>
</dbReference>
<dbReference type="Gene3D" id="3.10.310.10">
    <property type="entry name" value="Diaminopimelate Epimerase, Chain A, domain 1"/>
    <property type="match status" value="2"/>
</dbReference>
<dbReference type="EMBL" id="BMQO01000001">
    <property type="protein sequence ID" value="GGS13472.1"/>
    <property type="molecule type" value="Genomic_DNA"/>
</dbReference>
<reference evidence="2" key="1">
    <citation type="journal article" date="2019" name="Int. J. Syst. Evol. Microbiol.">
        <title>The Global Catalogue of Microorganisms (GCM) 10K type strain sequencing project: providing services to taxonomists for standard genome sequencing and annotation.</title>
        <authorList>
            <consortium name="The Broad Institute Genomics Platform"/>
            <consortium name="The Broad Institute Genome Sequencing Center for Infectious Disease"/>
            <person name="Wu L."/>
            <person name="Ma J."/>
        </authorList>
    </citation>
    <scope>NUCLEOTIDE SEQUENCE [LARGE SCALE GENOMIC DNA]</scope>
    <source>
        <strain evidence="2">JCM 31406</strain>
    </source>
</reference>
<dbReference type="InterPro" id="IPR003719">
    <property type="entry name" value="Phenazine_PhzF-like"/>
</dbReference>
<dbReference type="PIRSF" id="PIRSF016184">
    <property type="entry name" value="PhzC_PhzF"/>
    <property type="match status" value="1"/>
</dbReference>
<organism evidence="1 2">
    <name type="scientific">Deinococcus knuensis</name>
    <dbReference type="NCBI Taxonomy" id="1837380"/>
    <lineage>
        <taxon>Bacteria</taxon>
        <taxon>Thermotogati</taxon>
        <taxon>Deinococcota</taxon>
        <taxon>Deinococci</taxon>
        <taxon>Deinococcales</taxon>
        <taxon>Deinococcaceae</taxon>
        <taxon>Deinococcus</taxon>
    </lineage>
</organism>
<sequence>MNAEPAPVTDSETAPVPDLRRVFAAPDGSGGKQVAVFLEGGDEQARAAASGAPLSVFVEAADPTGLRLRVFTPTREKGSSDSAAIAALSAVQGRAGLLDVVEVTQGDPEAGGEVQMAQLCGGEWLLRQGVVTVQAVTADLSALELSALGLSGPGLSPAGPVWVAGTGRPNLVAEVADLGALDAFVPDDAAVSGVNRATGTTGLILFCMGGPARADVSFRAFGPLKGFTEDAASSNMLACLTGVLGHLGRLPADSTLIRAAQRRPGQPARLSAQYAPAEGGTEVWVGGRVTPV</sequence>
<name>A0ABQ2SA81_9DEIO</name>
<evidence type="ECO:0008006" key="3">
    <source>
        <dbReference type="Google" id="ProtNLM"/>
    </source>
</evidence>
<gene>
    <name evidence="1" type="ORF">GCM10008961_00740</name>
</gene>
<comment type="caution">
    <text evidence="1">The sequence shown here is derived from an EMBL/GenBank/DDBJ whole genome shotgun (WGS) entry which is preliminary data.</text>
</comment>
<dbReference type="RefSeq" id="WP_189098096.1">
    <property type="nucleotide sequence ID" value="NZ_BMQO01000001.1"/>
</dbReference>
<dbReference type="Proteomes" id="UP000620633">
    <property type="component" value="Unassembled WGS sequence"/>
</dbReference>
<protein>
    <recommendedName>
        <fullName evidence="3">Phenazine biosynthesis PhzC/PhzF protein</fullName>
    </recommendedName>
</protein>
<dbReference type="SUPFAM" id="SSF54506">
    <property type="entry name" value="Diaminopimelate epimerase-like"/>
    <property type="match status" value="2"/>
</dbReference>
<proteinExistence type="predicted"/>
<keyword evidence="2" id="KW-1185">Reference proteome</keyword>
<evidence type="ECO:0000313" key="2">
    <source>
        <dbReference type="Proteomes" id="UP000620633"/>
    </source>
</evidence>